<gene>
    <name evidence="1" type="ORF">LTR77_000730</name>
</gene>
<dbReference type="EMBL" id="JAVRRT010000001">
    <property type="protein sequence ID" value="KAK5175591.1"/>
    <property type="molecule type" value="Genomic_DNA"/>
</dbReference>
<dbReference type="GeneID" id="89922080"/>
<comment type="caution">
    <text evidence="1">The sequence shown here is derived from an EMBL/GenBank/DDBJ whole genome shotgun (WGS) entry which is preliminary data.</text>
</comment>
<protein>
    <submittedName>
        <fullName evidence="1">Uncharacterized protein</fullName>
    </submittedName>
</protein>
<reference evidence="1 2" key="1">
    <citation type="submission" date="2023-08" db="EMBL/GenBank/DDBJ databases">
        <title>Black Yeasts Isolated from many extreme environments.</title>
        <authorList>
            <person name="Coleine C."/>
            <person name="Stajich J.E."/>
            <person name="Selbmann L."/>
        </authorList>
    </citation>
    <scope>NUCLEOTIDE SEQUENCE [LARGE SCALE GENOMIC DNA]</scope>
    <source>
        <strain evidence="1 2">CCFEE 5935</strain>
    </source>
</reference>
<dbReference type="AlphaFoldDB" id="A0AAV9PP59"/>
<evidence type="ECO:0000313" key="1">
    <source>
        <dbReference type="EMBL" id="KAK5175591.1"/>
    </source>
</evidence>
<dbReference type="Proteomes" id="UP001337655">
    <property type="component" value="Unassembled WGS sequence"/>
</dbReference>
<evidence type="ECO:0000313" key="2">
    <source>
        <dbReference type="Proteomes" id="UP001337655"/>
    </source>
</evidence>
<name>A0AAV9PP59_9PEZI</name>
<sequence length="237" mass="27340">MPQPYLLHVHSQPTTIAPQVYHQWYLEEHIRDMVYFKVMKNSAIYQSTSDALLSSNSNAQKTDSMPFLALYQTARSNCLESAEFKNNVRVRSRLWDPDLKKHLSEVCEHSTQQLKLVEVLGSYEFNEDVAPHVVHMHYSGPDVEGKIQFEHVNAVSILDGYRRTLLYRPAEQPVEGMQEVFLVHEFETLDPSSLLYVRQAMETIEPTNDCPFTLRSYTLLGCEGFGGQCRAPERLER</sequence>
<proteinExistence type="predicted"/>
<dbReference type="RefSeq" id="XP_064664229.1">
    <property type="nucleotide sequence ID" value="XM_064797995.1"/>
</dbReference>
<organism evidence="1 2">
    <name type="scientific">Saxophila tyrrhenica</name>
    <dbReference type="NCBI Taxonomy" id="1690608"/>
    <lineage>
        <taxon>Eukaryota</taxon>
        <taxon>Fungi</taxon>
        <taxon>Dikarya</taxon>
        <taxon>Ascomycota</taxon>
        <taxon>Pezizomycotina</taxon>
        <taxon>Dothideomycetes</taxon>
        <taxon>Dothideomycetidae</taxon>
        <taxon>Mycosphaerellales</taxon>
        <taxon>Extremaceae</taxon>
        <taxon>Saxophila</taxon>
    </lineage>
</organism>
<accession>A0AAV9PP59</accession>
<keyword evidence="2" id="KW-1185">Reference proteome</keyword>